<dbReference type="RefSeq" id="WP_140000321.1">
    <property type="nucleotide sequence ID" value="NZ_VFJE01000053.1"/>
</dbReference>
<dbReference type="OrthoDB" id="660361at2"/>
<feature type="transmembrane region" description="Helical" evidence="1">
    <location>
        <begin position="150"/>
        <end position="168"/>
    </location>
</feature>
<name>A0A501QBE5_9FLAO</name>
<proteinExistence type="predicted"/>
<evidence type="ECO:0000313" key="3">
    <source>
        <dbReference type="Proteomes" id="UP000319175"/>
    </source>
</evidence>
<keyword evidence="1" id="KW-0472">Membrane</keyword>
<comment type="caution">
    <text evidence="2">The sequence shown here is derived from an EMBL/GenBank/DDBJ whole genome shotgun (WGS) entry which is preliminary data.</text>
</comment>
<feature type="transmembrane region" description="Helical" evidence="1">
    <location>
        <begin position="36"/>
        <end position="56"/>
    </location>
</feature>
<gene>
    <name evidence="2" type="ORF">FJA49_07230</name>
</gene>
<feature type="transmembrane region" description="Helical" evidence="1">
    <location>
        <begin position="76"/>
        <end position="98"/>
    </location>
</feature>
<dbReference type="AlphaFoldDB" id="A0A501QBE5"/>
<protein>
    <submittedName>
        <fullName evidence="2">DUF4199 domain-containing protein</fullName>
    </submittedName>
</protein>
<keyword evidence="1" id="KW-1133">Transmembrane helix</keyword>
<dbReference type="EMBL" id="VFJE01000053">
    <property type="protein sequence ID" value="TPD69694.1"/>
    <property type="molecule type" value="Genomic_DNA"/>
</dbReference>
<dbReference type="Proteomes" id="UP000319175">
    <property type="component" value="Unassembled WGS sequence"/>
</dbReference>
<feature type="transmembrane region" description="Helical" evidence="1">
    <location>
        <begin position="12"/>
        <end position="30"/>
    </location>
</feature>
<accession>A0A501QBE5</accession>
<dbReference type="Pfam" id="PF13858">
    <property type="entry name" value="DUF4199"/>
    <property type="match status" value="1"/>
</dbReference>
<keyword evidence="3" id="KW-1185">Reference proteome</keyword>
<keyword evidence="1" id="KW-0812">Transmembrane</keyword>
<reference evidence="2 3" key="1">
    <citation type="submission" date="2019-06" db="EMBL/GenBank/DDBJ databases">
        <title>Flavobacterium sp. MaA-Y11 from geoumgang.</title>
        <authorList>
            <person name="Jeong S."/>
        </authorList>
    </citation>
    <scope>NUCLEOTIDE SEQUENCE [LARGE SCALE GENOMIC DNA]</scope>
    <source>
        <strain evidence="2 3">MaA-Y11</strain>
    </source>
</reference>
<evidence type="ECO:0000256" key="1">
    <source>
        <dbReference type="SAM" id="Phobius"/>
    </source>
</evidence>
<evidence type="ECO:0000313" key="2">
    <source>
        <dbReference type="EMBL" id="TPD69694.1"/>
    </source>
</evidence>
<dbReference type="InterPro" id="IPR025250">
    <property type="entry name" value="DUF4199"/>
</dbReference>
<sequence>MNPIIKKNGISFGIALGIFSILVTTLIYVIDYTQFINIWLGLIILTIYIIVGFVLVSKTKKDLNNEITFKEAFTVFFLAGVIGAVLSVLFNILLFNYIDPAAKDSLNDLTLKYTVGMMEKFGAPAAEVDKVRAEMGSVDNYSPASQFKGLLFNIILSSIFAAILGLIFKSKAAYKE</sequence>
<organism evidence="2 3">
    <name type="scientific">Flavobacterium microcysteis</name>
    <dbReference type="NCBI Taxonomy" id="2596891"/>
    <lineage>
        <taxon>Bacteria</taxon>
        <taxon>Pseudomonadati</taxon>
        <taxon>Bacteroidota</taxon>
        <taxon>Flavobacteriia</taxon>
        <taxon>Flavobacteriales</taxon>
        <taxon>Flavobacteriaceae</taxon>
        <taxon>Flavobacterium</taxon>
    </lineage>
</organism>